<evidence type="ECO:0000313" key="2">
    <source>
        <dbReference type="EMBL" id="SDF76934.1"/>
    </source>
</evidence>
<keyword evidence="1" id="KW-0812">Transmembrane</keyword>
<keyword evidence="3" id="KW-1185">Reference proteome</keyword>
<keyword evidence="1" id="KW-0472">Membrane</keyword>
<dbReference type="RefSeq" id="WP_028796270.1">
    <property type="nucleotide sequence ID" value="NZ_FNBW01000006.1"/>
</dbReference>
<gene>
    <name evidence="2" type="ORF">SAMN05660686_02283</name>
</gene>
<accession>A0A8G2BJ54</accession>
<dbReference type="InterPro" id="IPR009325">
    <property type="entry name" value="DUF983"/>
</dbReference>
<evidence type="ECO:0000256" key="1">
    <source>
        <dbReference type="SAM" id="Phobius"/>
    </source>
</evidence>
<comment type="caution">
    <text evidence="2">The sequence shown here is derived from an EMBL/GenBank/DDBJ whole genome shotgun (WGS) entry which is preliminary data.</text>
</comment>
<dbReference type="Proteomes" id="UP000198615">
    <property type="component" value="Unassembled WGS sequence"/>
</dbReference>
<organism evidence="2 3">
    <name type="scientific">Thalassobaculum litoreum DSM 18839</name>
    <dbReference type="NCBI Taxonomy" id="1123362"/>
    <lineage>
        <taxon>Bacteria</taxon>
        <taxon>Pseudomonadati</taxon>
        <taxon>Pseudomonadota</taxon>
        <taxon>Alphaproteobacteria</taxon>
        <taxon>Rhodospirillales</taxon>
        <taxon>Thalassobaculaceae</taxon>
        <taxon>Thalassobaculum</taxon>
    </lineage>
</organism>
<feature type="transmembrane region" description="Helical" evidence="1">
    <location>
        <begin position="52"/>
        <end position="70"/>
    </location>
</feature>
<dbReference type="OrthoDB" id="9799456at2"/>
<sequence>MAYGPSPIATGLACKCPACGKGRLFDGYLTVVENCEVCGEALRTRSSGDGPAVFVIFALGAILSVLAWIVETLFSPPIWVHATLWTVAVIVGTLLLLRPFKGVVVALEYRHGTPDQ</sequence>
<name>A0A8G2BJ54_9PROT</name>
<feature type="transmembrane region" description="Helical" evidence="1">
    <location>
        <begin position="76"/>
        <end position="97"/>
    </location>
</feature>
<keyword evidence="1" id="KW-1133">Transmembrane helix</keyword>
<dbReference type="Pfam" id="PF06170">
    <property type="entry name" value="DUF983"/>
    <property type="match status" value="1"/>
</dbReference>
<proteinExistence type="predicted"/>
<protein>
    <submittedName>
        <fullName evidence="2">Uncharacterized conserved protein, DUF983 family</fullName>
    </submittedName>
</protein>
<dbReference type="EMBL" id="FNBW01000006">
    <property type="protein sequence ID" value="SDF76934.1"/>
    <property type="molecule type" value="Genomic_DNA"/>
</dbReference>
<evidence type="ECO:0000313" key="3">
    <source>
        <dbReference type="Proteomes" id="UP000198615"/>
    </source>
</evidence>
<dbReference type="AlphaFoldDB" id="A0A8G2BJ54"/>
<reference evidence="2 3" key="1">
    <citation type="submission" date="2016-10" db="EMBL/GenBank/DDBJ databases">
        <authorList>
            <person name="Varghese N."/>
            <person name="Submissions S."/>
        </authorList>
    </citation>
    <scope>NUCLEOTIDE SEQUENCE [LARGE SCALE GENOMIC DNA]</scope>
    <source>
        <strain evidence="2 3">DSM 18839</strain>
    </source>
</reference>